<organism evidence="2 3">
    <name type="scientific">Pleurodeles waltl</name>
    <name type="common">Iberian ribbed newt</name>
    <dbReference type="NCBI Taxonomy" id="8319"/>
    <lineage>
        <taxon>Eukaryota</taxon>
        <taxon>Metazoa</taxon>
        <taxon>Chordata</taxon>
        <taxon>Craniata</taxon>
        <taxon>Vertebrata</taxon>
        <taxon>Euteleostomi</taxon>
        <taxon>Amphibia</taxon>
        <taxon>Batrachia</taxon>
        <taxon>Caudata</taxon>
        <taxon>Salamandroidea</taxon>
        <taxon>Salamandridae</taxon>
        <taxon>Pleurodelinae</taxon>
        <taxon>Pleurodeles</taxon>
    </lineage>
</organism>
<proteinExistence type="predicted"/>
<name>A0AAV7P7I0_PLEWA</name>
<protein>
    <submittedName>
        <fullName evidence="2">Uncharacterized protein</fullName>
    </submittedName>
</protein>
<gene>
    <name evidence="2" type="ORF">NDU88_002744</name>
</gene>
<reference evidence="2" key="1">
    <citation type="journal article" date="2022" name="bioRxiv">
        <title>Sequencing and chromosome-scale assembly of the giantPleurodeles waltlgenome.</title>
        <authorList>
            <person name="Brown T."/>
            <person name="Elewa A."/>
            <person name="Iarovenko S."/>
            <person name="Subramanian E."/>
            <person name="Araus A.J."/>
            <person name="Petzold A."/>
            <person name="Susuki M."/>
            <person name="Suzuki K.-i.T."/>
            <person name="Hayashi T."/>
            <person name="Toyoda A."/>
            <person name="Oliveira C."/>
            <person name="Osipova E."/>
            <person name="Leigh N.D."/>
            <person name="Simon A."/>
            <person name="Yun M.H."/>
        </authorList>
    </citation>
    <scope>NUCLEOTIDE SEQUENCE</scope>
    <source>
        <strain evidence="2">20211129_DDA</strain>
        <tissue evidence="2">Liver</tissue>
    </source>
</reference>
<feature type="region of interest" description="Disordered" evidence="1">
    <location>
        <begin position="51"/>
        <end position="105"/>
    </location>
</feature>
<evidence type="ECO:0000313" key="3">
    <source>
        <dbReference type="Proteomes" id="UP001066276"/>
    </source>
</evidence>
<accession>A0AAV7P7I0</accession>
<dbReference type="AlphaFoldDB" id="A0AAV7P7I0"/>
<evidence type="ECO:0000313" key="2">
    <source>
        <dbReference type="EMBL" id="KAJ1124283.1"/>
    </source>
</evidence>
<sequence length="105" mass="11299">MQEDLHLLLCGVGKGWEPKRQATPRAGACQAQKTIGKSARKALPSQIRSAINVPSGDRPSPHHALGPEPAARAVKEPGMQGMRLRSSYPALTPNKALAKKKRSTR</sequence>
<dbReference type="Proteomes" id="UP001066276">
    <property type="component" value="Chromosome 7"/>
</dbReference>
<keyword evidence="3" id="KW-1185">Reference proteome</keyword>
<comment type="caution">
    <text evidence="2">The sequence shown here is derived from an EMBL/GenBank/DDBJ whole genome shotgun (WGS) entry which is preliminary data.</text>
</comment>
<evidence type="ECO:0000256" key="1">
    <source>
        <dbReference type="SAM" id="MobiDB-lite"/>
    </source>
</evidence>
<dbReference type="EMBL" id="JANPWB010000011">
    <property type="protein sequence ID" value="KAJ1124283.1"/>
    <property type="molecule type" value="Genomic_DNA"/>
</dbReference>